<dbReference type="EMBL" id="JACAZI010000003">
    <property type="protein sequence ID" value="KAF7365856.1"/>
    <property type="molecule type" value="Genomic_DNA"/>
</dbReference>
<evidence type="ECO:0000313" key="3">
    <source>
        <dbReference type="Proteomes" id="UP000620124"/>
    </source>
</evidence>
<proteinExistence type="predicted"/>
<accession>A0A8H6YX05</accession>
<feature type="compositionally biased region" description="Basic residues" evidence="1">
    <location>
        <begin position="249"/>
        <end position="263"/>
    </location>
</feature>
<evidence type="ECO:0000313" key="2">
    <source>
        <dbReference type="EMBL" id="KAF7365856.1"/>
    </source>
</evidence>
<dbReference type="Proteomes" id="UP000620124">
    <property type="component" value="Unassembled WGS sequence"/>
</dbReference>
<evidence type="ECO:0000256" key="1">
    <source>
        <dbReference type="SAM" id="MobiDB-lite"/>
    </source>
</evidence>
<feature type="compositionally biased region" description="Low complexity" evidence="1">
    <location>
        <begin position="35"/>
        <end position="56"/>
    </location>
</feature>
<keyword evidence="3" id="KW-1185">Reference proteome</keyword>
<dbReference type="AlphaFoldDB" id="A0A8H6YX05"/>
<organism evidence="2 3">
    <name type="scientific">Mycena venus</name>
    <dbReference type="NCBI Taxonomy" id="2733690"/>
    <lineage>
        <taxon>Eukaryota</taxon>
        <taxon>Fungi</taxon>
        <taxon>Dikarya</taxon>
        <taxon>Basidiomycota</taxon>
        <taxon>Agaricomycotina</taxon>
        <taxon>Agaricomycetes</taxon>
        <taxon>Agaricomycetidae</taxon>
        <taxon>Agaricales</taxon>
        <taxon>Marasmiineae</taxon>
        <taxon>Mycenaceae</taxon>
        <taxon>Mycena</taxon>
    </lineage>
</organism>
<comment type="caution">
    <text evidence="2">The sequence shown here is derived from an EMBL/GenBank/DDBJ whole genome shotgun (WGS) entry which is preliminary data.</text>
</comment>
<sequence>MFSSSRVNPEAWMETGPHRADSKLSVTAQRHAILSSSQPSSRAPASPTRGPAASRATSRQMSSRPRSGWTRSFRWIYDWQLTGRTRLLLESEGPNPEEDDEEAAERAVELALKFSRRPLGTNADRYVEPEPVLDSYGGALIAHRMRAGGATRGRPILVLTTDTADDEDVDHTLVHTSSGIKLVMSPKGKVGQIEWDKELDELEREKAAAEAIWPFLFPSLSSFTDSFPLDSLNLHTRPKISLPRQTQICHRHPQPLTAPRRRSAPTSASPPR</sequence>
<reference evidence="2" key="1">
    <citation type="submission" date="2020-05" db="EMBL/GenBank/DDBJ databases">
        <title>Mycena genomes resolve the evolution of fungal bioluminescence.</title>
        <authorList>
            <person name="Tsai I.J."/>
        </authorList>
    </citation>
    <scope>NUCLEOTIDE SEQUENCE</scope>
    <source>
        <strain evidence="2">CCC161011</strain>
    </source>
</reference>
<gene>
    <name evidence="2" type="ORF">MVEN_00460000</name>
</gene>
<protein>
    <submittedName>
        <fullName evidence="2">Uncharacterized protein</fullName>
    </submittedName>
</protein>
<feature type="region of interest" description="Disordered" evidence="1">
    <location>
        <begin position="1"/>
        <end position="66"/>
    </location>
</feature>
<dbReference type="OrthoDB" id="2505473at2759"/>
<feature type="region of interest" description="Disordered" evidence="1">
    <location>
        <begin position="243"/>
        <end position="272"/>
    </location>
</feature>
<name>A0A8H6YX05_9AGAR</name>